<accession>A0A250IPP5</accession>
<reference evidence="2 3" key="1">
    <citation type="submission" date="2017-06" db="EMBL/GenBank/DDBJ databases">
        <authorList>
            <person name="Kim H.J."/>
            <person name="Triplett B.A."/>
        </authorList>
    </citation>
    <scope>NUCLEOTIDE SEQUENCE [LARGE SCALE GENOMIC DNA]</scope>
    <source>
        <strain evidence="2 3">DSM 14713</strain>
    </source>
</reference>
<evidence type="ECO:0000256" key="1">
    <source>
        <dbReference type="SAM" id="Phobius"/>
    </source>
</evidence>
<dbReference type="EMBL" id="CP022163">
    <property type="protein sequence ID" value="ATB33223.1"/>
    <property type="molecule type" value="Genomic_DNA"/>
</dbReference>
<keyword evidence="1" id="KW-1133">Transmembrane helix</keyword>
<keyword evidence="1" id="KW-0812">Transmembrane</keyword>
<feature type="transmembrane region" description="Helical" evidence="1">
    <location>
        <begin position="96"/>
        <end position="117"/>
    </location>
</feature>
<dbReference type="KEGG" id="mbd:MEBOL_006712"/>
<keyword evidence="1" id="KW-0472">Membrane</keyword>
<gene>
    <name evidence="2" type="ORF">MEBOL_006712</name>
</gene>
<organism evidence="2 3">
    <name type="scientific">Melittangium boletus DSM 14713</name>
    <dbReference type="NCBI Taxonomy" id="1294270"/>
    <lineage>
        <taxon>Bacteria</taxon>
        <taxon>Pseudomonadati</taxon>
        <taxon>Myxococcota</taxon>
        <taxon>Myxococcia</taxon>
        <taxon>Myxococcales</taxon>
        <taxon>Cystobacterineae</taxon>
        <taxon>Archangiaceae</taxon>
        <taxon>Melittangium</taxon>
    </lineage>
</organism>
<sequence>MNNTYTHPAWGNPFTSFSLAEQRVDALARQVELEVSLHEARWLLAGGQYEAHVGLGAGRHYRKPRRDGCYHLRVNGQRAFLHWDEWDPRRHPIEHFFETPALWGSALVLAVGALFIATQDDG</sequence>
<evidence type="ECO:0000313" key="2">
    <source>
        <dbReference type="EMBL" id="ATB33223.1"/>
    </source>
</evidence>
<proteinExistence type="predicted"/>
<name>A0A250IPP5_9BACT</name>
<keyword evidence="3" id="KW-1185">Reference proteome</keyword>
<evidence type="ECO:0000313" key="3">
    <source>
        <dbReference type="Proteomes" id="UP000217289"/>
    </source>
</evidence>
<dbReference type="RefSeq" id="WP_157823824.1">
    <property type="nucleotide sequence ID" value="NZ_CP022163.1"/>
</dbReference>
<dbReference type="Proteomes" id="UP000217289">
    <property type="component" value="Chromosome"/>
</dbReference>
<protein>
    <submittedName>
        <fullName evidence="2">Uncharacterized protein</fullName>
    </submittedName>
</protein>
<dbReference type="AlphaFoldDB" id="A0A250IPP5"/>